<gene>
    <name evidence="2" type="ORF">CVH13_00381</name>
</gene>
<accession>A0A2J1DZN7</accession>
<comment type="caution">
    <text evidence="2">The sequence shown here is derived from an EMBL/GenBank/DDBJ whole genome shotgun (WGS) entry which is preliminary data.</text>
</comment>
<keyword evidence="2" id="KW-0808">Transferase</keyword>
<dbReference type="Pfam" id="PF02518">
    <property type="entry name" value="HATPase_c"/>
    <property type="match status" value="1"/>
</dbReference>
<dbReference type="Proteomes" id="UP000233649">
    <property type="component" value="Unassembled WGS sequence"/>
</dbReference>
<sequence>MQVRLDENRVEQVLVNLVHNAIKFTPKGGKIKIGVR</sequence>
<dbReference type="GO" id="GO:0016301">
    <property type="term" value="F:kinase activity"/>
    <property type="evidence" value="ECO:0007669"/>
    <property type="project" value="UniProtKB-KW"/>
</dbReference>
<protein>
    <submittedName>
        <fullName evidence="2">PAS domain-containing sensor histidine kinase</fullName>
    </submittedName>
</protein>
<keyword evidence="2" id="KW-0418">Kinase</keyword>
<organism evidence="2 3">
    <name type="scientific">Dehalococcoides mccartyi</name>
    <dbReference type="NCBI Taxonomy" id="61435"/>
    <lineage>
        <taxon>Bacteria</taxon>
        <taxon>Bacillati</taxon>
        <taxon>Chloroflexota</taxon>
        <taxon>Dehalococcoidia</taxon>
        <taxon>Dehalococcoidales</taxon>
        <taxon>Dehalococcoidaceae</taxon>
        <taxon>Dehalococcoides</taxon>
    </lineage>
</organism>
<proteinExistence type="predicted"/>
<evidence type="ECO:0000313" key="2">
    <source>
        <dbReference type="EMBL" id="PKH47602.1"/>
    </source>
</evidence>
<name>A0A2J1DZN7_9CHLR</name>
<dbReference type="AlphaFoldDB" id="A0A2J1DZN7"/>
<dbReference type="InterPro" id="IPR003594">
    <property type="entry name" value="HATPase_dom"/>
</dbReference>
<reference evidence="2 3" key="1">
    <citation type="journal article" date="2017" name="FEMS Microbiol. Ecol.">
        <title>Reconstructed genomes of novel Dehalococcoides mccartyi strains from 1,2,3,4-tetrachlorodibenzo-p-dioxin-dechlorinating enrichment cultures reveal divergent reductive dehalogenase gene profiles.</title>
        <authorList>
            <person name="Dam H.T."/>
            <person name="Vollmers J."/>
            <person name="Kaster A.K."/>
            <person name="Haggblom M.M."/>
        </authorList>
    </citation>
    <scope>NUCLEOTIDE SEQUENCE [LARGE SCALE GENOMIC DNA]</scope>
    <source>
        <strain evidence="2 3">H1-3-2.001</strain>
    </source>
</reference>
<dbReference type="SUPFAM" id="SSF55874">
    <property type="entry name" value="ATPase domain of HSP90 chaperone/DNA topoisomerase II/histidine kinase"/>
    <property type="match status" value="1"/>
</dbReference>
<dbReference type="Gene3D" id="3.30.565.10">
    <property type="entry name" value="Histidine kinase-like ATPase, C-terminal domain"/>
    <property type="match status" value="1"/>
</dbReference>
<dbReference type="EMBL" id="PHFD01000100">
    <property type="protein sequence ID" value="PKH47602.1"/>
    <property type="molecule type" value="Genomic_DNA"/>
</dbReference>
<dbReference type="InterPro" id="IPR036890">
    <property type="entry name" value="HATPase_C_sf"/>
</dbReference>
<feature type="non-terminal residue" evidence="2">
    <location>
        <position position="36"/>
    </location>
</feature>
<feature type="domain" description="Histidine kinase/HSP90-like ATPase" evidence="1">
    <location>
        <begin position="6"/>
        <end position="36"/>
    </location>
</feature>
<evidence type="ECO:0000259" key="1">
    <source>
        <dbReference type="Pfam" id="PF02518"/>
    </source>
</evidence>
<evidence type="ECO:0000313" key="3">
    <source>
        <dbReference type="Proteomes" id="UP000233649"/>
    </source>
</evidence>